<evidence type="ECO:0008006" key="3">
    <source>
        <dbReference type="Google" id="ProtNLM"/>
    </source>
</evidence>
<organism evidence="1 2">
    <name type="scientific">Mytilus edulis</name>
    <name type="common">Blue mussel</name>
    <dbReference type="NCBI Taxonomy" id="6550"/>
    <lineage>
        <taxon>Eukaryota</taxon>
        <taxon>Metazoa</taxon>
        <taxon>Spiralia</taxon>
        <taxon>Lophotrochozoa</taxon>
        <taxon>Mollusca</taxon>
        <taxon>Bivalvia</taxon>
        <taxon>Autobranchia</taxon>
        <taxon>Pteriomorphia</taxon>
        <taxon>Mytilida</taxon>
        <taxon>Mytiloidea</taxon>
        <taxon>Mytilidae</taxon>
        <taxon>Mytilinae</taxon>
        <taxon>Mytilus</taxon>
    </lineage>
</organism>
<proteinExistence type="predicted"/>
<keyword evidence="2" id="KW-1185">Reference proteome</keyword>
<gene>
    <name evidence="1" type="ORF">MEDL_62894</name>
</gene>
<protein>
    <recommendedName>
        <fullName evidence="3">DZIP3-like HEPN domain-containing protein</fullName>
    </recommendedName>
</protein>
<dbReference type="AlphaFoldDB" id="A0A8S3UZ00"/>
<dbReference type="Proteomes" id="UP000683360">
    <property type="component" value="Unassembled WGS sequence"/>
</dbReference>
<dbReference type="OrthoDB" id="6147764at2759"/>
<comment type="caution">
    <text evidence="1">The sequence shown here is derived from an EMBL/GenBank/DDBJ whole genome shotgun (WGS) entry which is preliminary data.</text>
</comment>
<name>A0A8S3UZ00_MYTED</name>
<reference evidence="1" key="1">
    <citation type="submission" date="2021-03" db="EMBL/GenBank/DDBJ databases">
        <authorList>
            <person name="Bekaert M."/>
        </authorList>
    </citation>
    <scope>NUCLEOTIDE SEQUENCE</scope>
</reference>
<accession>A0A8S3UZ00</accession>
<dbReference type="EMBL" id="CAJPWZ010003080">
    <property type="protein sequence ID" value="CAG2251240.1"/>
    <property type="molecule type" value="Genomic_DNA"/>
</dbReference>
<sequence>MEAVLSDDECGYYMKLITFILGIGMKVLHTYFEQNILNAKEHLEFYMFLDENKHNLYHECYPKVKCCKCSQNCRDPPSKKGSLSKKQFMLLFESGPLTEMGHYETGNHNEITMECLCRIIAKRSNDVDCMDITLMYAIIQSCCFKDSTVIHGNPRCIEVIKATRNFLAHVTNARISKFEYDSRWLETEQAILEIGSSLGNYFAKLYKEKLMISKIKLQTIIEDQRKCIVHIKDEIIDHLRKYKDELSIDIQKLRFEVKQSASCSTEEGVGKSAGPVSQMHVAAGGPDVQVMEKDNTGPVSQIHVAAGGPDVQATEKDNNNPDQMRTSIQLFLEKVVELCNINADVPTVIKVVLIIKLDELVHREKETENITSELDIKQKDKTTCIYCNLSFECQKCQQKDEIIERLTEEISGKYLVSIYAIGASLSHVFVCYAWSLEPVLSLATNYNDRIIFLSDIRKESSELDLEIDVPVAGNVISQKTYFARLGHATFHLIPNMMRELLAHVIHPNILYETVHKNKSLMYRLKYAGWQNIHNIKETGYRDLDYQVMYTIIRICLPKIQPSRGWDNPMHPNARETSLGDDIERCRRYLNSIIHRGNTTVSYQELIGFLNAFKDVARRFEKVLGKEPNAFVSQFEVLKTCSMDEDI</sequence>
<evidence type="ECO:0000313" key="1">
    <source>
        <dbReference type="EMBL" id="CAG2251240.1"/>
    </source>
</evidence>
<evidence type="ECO:0000313" key="2">
    <source>
        <dbReference type="Proteomes" id="UP000683360"/>
    </source>
</evidence>